<evidence type="ECO:0000256" key="6">
    <source>
        <dbReference type="SAM" id="Phobius"/>
    </source>
</evidence>
<sequence length="84" mass="8910">MNPLPKSPIEKIIAPVSRFKHMIGVALLAGIGFTMSLFISGLAFSNPQYVEQAKYGVLIASVLAGILGTLVLRGTAKNQIGLKK</sequence>
<keyword evidence="5 6" id="KW-0472">Membrane</keyword>
<feature type="transmembrane region" description="Helical" evidence="6">
    <location>
        <begin position="21"/>
        <end position="43"/>
    </location>
</feature>
<evidence type="ECO:0000256" key="5">
    <source>
        <dbReference type="ARBA" id="ARBA00023136"/>
    </source>
</evidence>
<evidence type="ECO:0000256" key="3">
    <source>
        <dbReference type="ARBA" id="ARBA00022692"/>
    </source>
</evidence>
<dbReference type="RefSeq" id="WP_344769056.1">
    <property type="nucleotide sequence ID" value="NZ_BAABAK010000019.1"/>
</dbReference>
<organism evidence="7 8">
    <name type="scientific">Pedobacter ginsengiterrae</name>
    <dbReference type="NCBI Taxonomy" id="871696"/>
    <lineage>
        <taxon>Bacteria</taxon>
        <taxon>Pseudomonadati</taxon>
        <taxon>Bacteroidota</taxon>
        <taxon>Sphingobacteriia</taxon>
        <taxon>Sphingobacteriales</taxon>
        <taxon>Sphingobacteriaceae</taxon>
        <taxon>Pedobacter</taxon>
    </lineage>
</organism>
<keyword evidence="8" id="KW-1185">Reference proteome</keyword>
<dbReference type="InterPro" id="IPR023171">
    <property type="entry name" value="Na/H_antiporter_dom_sf"/>
</dbReference>
<dbReference type="InterPro" id="IPR004670">
    <property type="entry name" value="NhaA"/>
</dbReference>
<evidence type="ECO:0000256" key="1">
    <source>
        <dbReference type="ARBA" id="ARBA00004429"/>
    </source>
</evidence>
<comment type="subcellular location">
    <subcellularLocation>
        <location evidence="1">Cell inner membrane</location>
        <topology evidence="1">Multi-pass membrane protein</topology>
    </subcellularLocation>
</comment>
<evidence type="ECO:0000313" key="8">
    <source>
        <dbReference type="Proteomes" id="UP001501081"/>
    </source>
</evidence>
<keyword evidence="2" id="KW-1003">Cell membrane</keyword>
<reference evidence="8" key="1">
    <citation type="journal article" date="2019" name="Int. J. Syst. Evol. Microbiol.">
        <title>The Global Catalogue of Microorganisms (GCM) 10K type strain sequencing project: providing services to taxonomists for standard genome sequencing and annotation.</title>
        <authorList>
            <consortium name="The Broad Institute Genomics Platform"/>
            <consortium name="The Broad Institute Genome Sequencing Center for Infectious Disease"/>
            <person name="Wu L."/>
            <person name="Ma J."/>
        </authorList>
    </citation>
    <scope>NUCLEOTIDE SEQUENCE [LARGE SCALE GENOMIC DNA]</scope>
    <source>
        <strain evidence="8">JCM 17338</strain>
    </source>
</reference>
<evidence type="ECO:0000256" key="4">
    <source>
        <dbReference type="ARBA" id="ARBA00022989"/>
    </source>
</evidence>
<proteinExistence type="predicted"/>
<dbReference type="Gene3D" id="1.20.1530.10">
    <property type="entry name" value="Na+/H+ antiporter like domain"/>
    <property type="match status" value="1"/>
</dbReference>
<evidence type="ECO:0000256" key="2">
    <source>
        <dbReference type="ARBA" id="ARBA00022475"/>
    </source>
</evidence>
<name>A0ABP7QB69_9SPHI</name>
<dbReference type="PANTHER" id="PTHR30341">
    <property type="entry name" value="SODIUM ION/PROTON ANTIPORTER NHAA-RELATED"/>
    <property type="match status" value="1"/>
</dbReference>
<dbReference type="PANTHER" id="PTHR30341:SF0">
    <property type="entry name" value="NA(+)_H(+) ANTIPORTER NHAA"/>
    <property type="match status" value="1"/>
</dbReference>
<keyword evidence="3 6" id="KW-0812">Transmembrane</keyword>
<protein>
    <submittedName>
        <fullName evidence="7">Uncharacterized protein</fullName>
    </submittedName>
</protein>
<feature type="transmembrane region" description="Helical" evidence="6">
    <location>
        <begin position="55"/>
        <end position="76"/>
    </location>
</feature>
<comment type="caution">
    <text evidence="7">The sequence shown here is derived from an EMBL/GenBank/DDBJ whole genome shotgun (WGS) entry which is preliminary data.</text>
</comment>
<dbReference type="Pfam" id="PF06965">
    <property type="entry name" value="Na_H_antiport_1"/>
    <property type="match status" value="1"/>
</dbReference>
<dbReference type="EMBL" id="BAABAK010000019">
    <property type="protein sequence ID" value="GAA3979617.1"/>
    <property type="molecule type" value="Genomic_DNA"/>
</dbReference>
<dbReference type="Proteomes" id="UP001501081">
    <property type="component" value="Unassembled WGS sequence"/>
</dbReference>
<keyword evidence="4 6" id="KW-1133">Transmembrane helix</keyword>
<evidence type="ECO:0000313" key="7">
    <source>
        <dbReference type="EMBL" id="GAA3979617.1"/>
    </source>
</evidence>
<accession>A0ABP7QB69</accession>
<gene>
    <name evidence="7" type="ORF">GCM10022246_34550</name>
</gene>